<gene>
    <name evidence="2" type="ORF">CLAFUR5_13876</name>
</gene>
<organism evidence="2 3">
    <name type="scientific">Passalora fulva</name>
    <name type="common">Tomato leaf mold</name>
    <name type="synonym">Cladosporium fulvum</name>
    <dbReference type="NCBI Taxonomy" id="5499"/>
    <lineage>
        <taxon>Eukaryota</taxon>
        <taxon>Fungi</taxon>
        <taxon>Dikarya</taxon>
        <taxon>Ascomycota</taxon>
        <taxon>Pezizomycotina</taxon>
        <taxon>Dothideomycetes</taxon>
        <taxon>Dothideomycetidae</taxon>
        <taxon>Mycosphaerellales</taxon>
        <taxon>Mycosphaerellaceae</taxon>
        <taxon>Fulvia</taxon>
    </lineage>
</organism>
<dbReference type="GO" id="GO:0003729">
    <property type="term" value="F:mRNA binding"/>
    <property type="evidence" value="ECO:0007669"/>
    <property type="project" value="TreeGrafter"/>
</dbReference>
<dbReference type="Gene3D" id="1.25.40.10">
    <property type="entry name" value="Tetratricopeptide repeat domain"/>
    <property type="match status" value="2"/>
</dbReference>
<sequence>MSLFGSLLKPQCLPAASIAARSTSVCTTSHRRPHHEERTHRRSCRGDIGAGAAVAGKTTASSIEDIFISSLLAAGTCREHRSTVRGSITGRQRLRLQRHVQVLEGTKQQIRHLSSRRASCQNTVAMAEPSTTPDISQEEYKELVNTYPSFPNHTLPPLDLARKAAEEAEAERHFPLASRLVLTPEQEVNKGSEGRKPLPPEDADHARQLDEFTNLLATQDRGTISHDKLWELFDGLRPPPLRYLSNRTVYHMFRHLSMVEYRTSKASMQRHLDLLSEAIAERIPLEKGVWNTAIHNAGSWVRDTTSSQVKAAIEVWMRMEESGMRANHVTLNILFLVAVKASRFALADTIYKELLARNLPLNRYFRTSVIHYAGMRQDGDGVRRAFRELVNAGELVDTVTMNSVILGLVRAGEAPAAENVFLRMKKLHEDKFGMILPEDWRARKELGRVLDKTGARLRQDQKQHESSFFGAAFSSDDKREQIQQATPIAPDSTTYRILIKHHAYTSGNINKTRELLAEMQGRKLPVHGSVYVHLLRGFHMHGGWANSEWSPASLEALWKEVLAASPPPPSAVHLAQQPPAVSAEEDATDMLGAMLAEQSSSRAKGIPPSSKSPAVEPPQSEVERPPYFTKAMAMAAIQAFYKCTDSRRMLEVWEVIMERWHDASDQDHALVQERVDRLAAYSRRRR</sequence>
<dbReference type="Proteomes" id="UP000756132">
    <property type="component" value="Chromosome 12"/>
</dbReference>
<dbReference type="PANTHER" id="PTHR47938:SF35">
    <property type="entry name" value="PENTATRICOPEPTIDE REPEAT-CONTAINING PROTEIN 4, MITOCHONDRIAL-RELATED"/>
    <property type="match status" value="1"/>
</dbReference>
<evidence type="ECO:0000313" key="3">
    <source>
        <dbReference type="Proteomes" id="UP000756132"/>
    </source>
</evidence>
<feature type="region of interest" description="Disordered" evidence="1">
    <location>
        <begin position="597"/>
        <end position="622"/>
    </location>
</feature>
<dbReference type="AlphaFoldDB" id="A0A9Q8UVP4"/>
<dbReference type="InterPro" id="IPR011990">
    <property type="entry name" value="TPR-like_helical_dom_sf"/>
</dbReference>
<dbReference type="InterPro" id="IPR002885">
    <property type="entry name" value="PPR_rpt"/>
</dbReference>
<feature type="compositionally biased region" description="Basic and acidic residues" evidence="1">
    <location>
        <begin position="187"/>
        <end position="203"/>
    </location>
</feature>
<protein>
    <recommendedName>
        <fullName evidence="4">Pentatricopeptide repeat protein</fullName>
    </recommendedName>
</protein>
<accession>A0A9Q8UVP4</accession>
<reference evidence="2" key="2">
    <citation type="journal article" date="2022" name="Microb. Genom.">
        <title>A chromosome-scale genome assembly of the tomato pathogen Cladosporium fulvum reveals a compartmentalized genome architecture and the presence of a dispensable chromosome.</title>
        <authorList>
            <person name="Zaccaron A.Z."/>
            <person name="Chen L.H."/>
            <person name="Samaras A."/>
            <person name="Stergiopoulos I."/>
        </authorList>
    </citation>
    <scope>NUCLEOTIDE SEQUENCE</scope>
    <source>
        <strain evidence="2">Race5_Kim</strain>
    </source>
</reference>
<keyword evidence="3" id="KW-1185">Reference proteome</keyword>
<evidence type="ECO:0008006" key="4">
    <source>
        <dbReference type="Google" id="ProtNLM"/>
    </source>
</evidence>
<dbReference type="KEGG" id="ffu:CLAFUR5_13876"/>
<evidence type="ECO:0000256" key="1">
    <source>
        <dbReference type="SAM" id="MobiDB-lite"/>
    </source>
</evidence>
<name>A0A9Q8UVP4_PASFU</name>
<feature type="region of interest" description="Disordered" evidence="1">
    <location>
        <begin position="182"/>
        <end position="203"/>
    </location>
</feature>
<dbReference type="OrthoDB" id="1908178at2759"/>
<reference evidence="2" key="1">
    <citation type="submission" date="2021-12" db="EMBL/GenBank/DDBJ databases">
        <authorList>
            <person name="Zaccaron A."/>
            <person name="Stergiopoulos I."/>
        </authorList>
    </citation>
    <scope>NUCLEOTIDE SEQUENCE</scope>
    <source>
        <strain evidence="2">Race5_Kim</strain>
    </source>
</reference>
<proteinExistence type="predicted"/>
<dbReference type="GeneID" id="71993754"/>
<evidence type="ECO:0000313" key="2">
    <source>
        <dbReference type="EMBL" id="UJO24191.1"/>
    </source>
</evidence>
<dbReference type="RefSeq" id="XP_047768557.1">
    <property type="nucleotide sequence ID" value="XM_047913024.1"/>
</dbReference>
<dbReference type="EMBL" id="CP090174">
    <property type="protein sequence ID" value="UJO24191.1"/>
    <property type="molecule type" value="Genomic_DNA"/>
</dbReference>
<dbReference type="PANTHER" id="PTHR47938">
    <property type="entry name" value="RESPIRATORY COMPLEX I CHAPERONE (CIA84), PUTATIVE (AFU_ORTHOLOGUE AFUA_2G06020)-RELATED"/>
    <property type="match status" value="1"/>
</dbReference>
<dbReference type="Pfam" id="PF01535">
    <property type="entry name" value="PPR"/>
    <property type="match status" value="1"/>
</dbReference>